<dbReference type="InterPro" id="IPR013087">
    <property type="entry name" value="Znf_C2H2_type"/>
</dbReference>
<dbReference type="GO" id="GO:0008270">
    <property type="term" value="F:zinc ion binding"/>
    <property type="evidence" value="ECO:0007669"/>
    <property type="project" value="UniProtKB-KW"/>
</dbReference>
<protein>
    <recommendedName>
        <fullName evidence="2">C2H2-type domain-containing protein</fullName>
    </recommendedName>
</protein>
<sequence length="315" mass="34729">MSFHNSETAEVSSGLQSILGVPIDPTEQIVFYDAFCSEEHERSWGITTRRGNPSFRSGSGDGGNMWLSGGMMGASQGPLPLHATTISMPTAHGNPSMVYSISDYGNGDLAHRPSPVGSSTSLILEHEASPFSMTGCETPHDAFASPPIDPPLLKDPRFYDGQIAEPLVESLDEFYAHNTLLPHQADLPPHLEFFHSEIATTKDCPYNQNVSRYYCPTSKANNRGPVGSNKEVDLGTVSQNGTTSKRASRICPKCKIACSNASSLTRHMSTIHNENRPLFHCDQCRKSYSRQDALRRHIREVHQKIRRPLHPVSQK</sequence>
<feature type="domain" description="C2H2-type" evidence="2">
    <location>
        <begin position="249"/>
        <end position="277"/>
    </location>
</feature>
<evidence type="ECO:0000313" key="4">
    <source>
        <dbReference type="Proteomes" id="UP000605846"/>
    </source>
</evidence>
<dbReference type="Pfam" id="PF00096">
    <property type="entry name" value="zf-C2H2"/>
    <property type="match status" value="2"/>
</dbReference>
<gene>
    <name evidence="3" type="ORF">EC973_008790</name>
</gene>
<comment type="caution">
    <text evidence="3">The sequence shown here is derived from an EMBL/GenBank/DDBJ whole genome shotgun (WGS) entry which is preliminary data.</text>
</comment>
<evidence type="ECO:0000259" key="2">
    <source>
        <dbReference type="PROSITE" id="PS50157"/>
    </source>
</evidence>
<feature type="domain" description="C2H2-type" evidence="2">
    <location>
        <begin position="279"/>
        <end position="307"/>
    </location>
</feature>
<evidence type="ECO:0000313" key="3">
    <source>
        <dbReference type="EMBL" id="KAF7731621.1"/>
    </source>
</evidence>
<evidence type="ECO:0000256" key="1">
    <source>
        <dbReference type="PROSITE-ProRule" id="PRU00042"/>
    </source>
</evidence>
<accession>A0A8H7EVB1</accession>
<keyword evidence="1" id="KW-0862">Zinc</keyword>
<dbReference type="SUPFAM" id="SSF57667">
    <property type="entry name" value="beta-beta-alpha zinc fingers"/>
    <property type="match status" value="1"/>
</dbReference>
<name>A0A8H7EVB1_9FUNG</name>
<organism evidence="3 4">
    <name type="scientific">Apophysomyces ossiformis</name>
    <dbReference type="NCBI Taxonomy" id="679940"/>
    <lineage>
        <taxon>Eukaryota</taxon>
        <taxon>Fungi</taxon>
        <taxon>Fungi incertae sedis</taxon>
        <taxon>Mucoromycota</taxon>
        <taxon>Mucoromycotina</taxon>
        <taxon>Mucoromycetes</taxon>
        <taxon>Mucorales</taxon>
        <taxon>Mucorineae</taxon>
        <taxon>Mucoraceae</taxon>
        <taxon>Apophysomyces</taxon>
    </lineage>
</organism>
<keyword evidence="1" id="KW-0479">Metal-binding</keyword>
<dbReference type="SMART" id="SM00355">
    <property type="entry name" value="ZnF_C2H2"/>
    <property type="match status" value="2"/>
</dbReference>
<keyword evidence="4" id="KW-1185">Reference proteome</keyword>
<keyword evidence="1" id="KW-0863">Zinc-finger</keyword>
<dbReference type="EMBL" id="JABAYA010000008">
    <property type="protein sequence ID" value="KAF7731621.1"/>
    <property type="molecule type" value="Genomic_DNA"/>
</dbReference>
<dbReference type="Gene3D" id="3.30.160.60">
    <property type="entry name" value="Classic Zinc Finger"/>
    <property type="match status" value="1"/>
</dbReference>
<dbReference type="PROSITE" id="PS50157">
    <property type="entry name" value="ZINC_FINGER_C2H2_2"/>
    <property type="match status" value="2"/>
</dbReference>
<proteinExistence type="predicted"/>
<dbReference type="OrthoDB" id="7295497at2759"/>
<dbReference type="AlphaFoldDB" id="A0A8H7EVB1"/>
<dbReference type="Proteomes" id="UP000605846">
    <property type="component" value="Unassembled WGS sequence"/>
</dbReference>
<dbReference type="InterPro" id="IPR036236">
    <property type="entry name" value="Znf_C2H2_sf"/>
</dbReference>
<reference evidence="3" key="1">
    <citation type="submission" date="2020-01" db="EMBL/GenBank/DDBJ databases">
        <title>Genome Sequencing of Three Apophysomyces-Like Fungal Strains Confirms a Novel Fungal Genus in the Mucoromycota with divergent Burkholderia-like Endosymbiotic Bacteria.</title>
        <authorList>
            <person name="Stajich J.E."/>
            <person name="Macias A.M."/>
            <person name="Carter-House D."/>
            <person name="Lovett B."/>
            <person name="Kasson L.R."/>
            <person name="Berry K."/>
            <person name="Grigoriev I."/>
            <person name="Chang Y."/>
            <person name="Spatafora J."/>
            <person name="Kasson M.T."/>
        </authorList>
    </citation>
    <scope>NUCLEOTIDE SEQUENCE</scope>
    <source>
        <strain evidence="3">NRRL A-21654</strain>
    </source>
</reference>
<dbReference type="PROSITE" id="PS00028">
    <property type="entry name" value="ZINC_FINGER_C2H2_1"/>
    <property type="match status" value="2"/>
</dbReference>